<sequence>MNAATAVASNHLSARACGPRQFSQLQLALALAFAFSTLSLAFSEESIAPMKFLDDEVDISYRF</sequence>
<keyword evidence="2" id="KW-1185">Reference proteome</keyword>
<gene>
    <name evidence="1" type="ORF">HDG40_001189</name>
</gene>
<dbReference type="RefSeq" id="WP_184128908.1">
    <property type="nucleotide sequence ID" value="NZ_JACHDD010000002.1"/>
</dbReference>
<dbReference type="Proteomes" id="UP000592780">
    <property type="component" value="Unassembled WGS sequence"/>
</dbReference>
<dbReference type="AlphaFoldDB" id="A0A7W8Q3C4"/>
<dbReference type="EMBL" id="JACHDD010000002">
    <property type="protein sequence ID" value="MBB5423047.1"/>
    <property type="molecule type" value="Genomic_DNA"/>
</dbReference>
<organism evidence="1 2">
    <name type="scientific">Paraburkholderia atlantica</name>
    <dbReference type="NCBI Taxonomy" id="2654982"/>
    <lineage>
        <taxon>Bacteria</taxon>
        <taxon>Pseudomonadati</taxon>
        <taxon>Pseudomonadota</taxon>
        <taxon>Betaproteobacteria</taxon>
        <taxon>Burkholderiales</taxon>
        <taxon>Burkholderiaceae</taxon>
        <taxon>Paraburkholderia</taxon>
    </lineage>
</organism>
<proteinExistence type="predicted"/>
<comment type="caution">
    <text evidence="1">The sequence shown here is derived from an EMBL/GenBank/DDBJ whole genome shotgun (WGS) entry which is preliminary data.</text>
</comment>
<name>A0A7W8Q3C4_PARAM</name>
<reference evidence="1 2" key="1">
    <citation type="submission" date="2020-08" db="EMBL/GenBank/DDBJ databases">
        <title>Genomic Encyclopedia of Type Strains, Phase IV (KMG-V): Genome sequencing to study the core and pangenomes of soil and plant-associated prokaryotes.</title>
        <authorList>
            <person name="Whitman W."/>
        </authorList>
    </citation>
    <scope>NUCLEOTIDE SEQUENCE [LARGE SCALE GENOMIC DNA]</scope>
    <source>
        <strain evidence="1 2">JPY158</strain>
    </source>
</reference>
<protein>
    <submittedName>
        <fullName evidence="1">Uncharacterized protein</fullName>
    </submittedName>
</protein>
<accession>A0A7W8Q3C4</accession>
<evidence type="ECO:0000313" key="2">
    <source>
        <dbReference type="Proteomes" id="UP000592780"/>
    </source>
</evidence>
<evidence type="ECO:0000313" key="1">
    <source>
        <dbReference type="EMBL" id="MBB5423047.1"/>
    </source>
</evidence>